<name>A0A0P9EQS6_9CHLR</name>
<dbReference type="SUPFAM" id="SSF53067">
    <property type="entry name" value="Actin-like ATPase domain"/>
    <property type="match status" value="1"/>
</dbReference>
<dbReference type="Proteomes" id="UP000050509">
    <property type="component" value="Unassembled WGS sequence"/>
</dbReference>
<gene>
    <name evidence="1" type="ORF">SE17_43780</name>
</gene>
<dbReference type="PATRIC" id="fig|186479.3.peg.7578"/>
<protein>
    <submittedName>
        <fullName evidence="1">Molecular chaperone</fullName>
    </submittedName>
</protein>
<keyword evidence="2" id="KW-1185">Reference proteome</keyword>
<accession>A0A0P9EQS6</accession>
<proteinExistence type="predicted"/>
<feature type="non-terminal residue" evidence="1">
    <location>
        <position position="158"/>
    </location>
</feature>
<evidence type="ECO:0000313" key="2">
    <source>
        <dbReference type="Proteomes" id="UP000050509"/>
    </source>
</evidence>
<dbReference type="EMBL" id="LJCR01003660">
    <property type="protein sequence ID" value="KPV45984.1"/>
    <property type="molecule type" value="Genomic_DNA"/>
</dbReference>
<comment type="caution">
    <text evidence="1">The sequence shown here is derived from an EMBL/GenBank/DDBJ whole genome shotgun (WGS) entry which is preliminary data.</text>
</comment>
<sequence length="158" mass="17505">MHVGLDFGTTNSSAAIYDGTRVRLLNLDPVNNSPSIMRSTLFINREGVPFIGRAAINHFTESNVGREIEYEWRYLGEQELTLAEVGTVMQALYAVVDANAPGRLFQSLKTHLRDSSFTGTDVFGTRYTLETLIAVVLRIILQRIEAEIGQPVTSMVLG</sequence>
<dbReference type="InterPro" id="IPR043129">
    <property type="entry name" value="ATPase_NBD"/>
</dbReference>
<dbReference type="AlphaFoldDB" id="A0A0P9EQS6"/>
<organism evidence="1 2">
    <name type="scientific">Kouleothrix aurantiaca</name>
    <dbReference type="NCBI Taxonomy" id="186479"/>
    <lineage>
        <taxon>Bacteria</taxon>
        <taxon>Bacillati</taxon>
        <taxon>Chloroflexota</taxon>
        <taxon>Chloroflexia</taxon>
        <taxon>Chloroflexales</taxon>
        <taxon>Roseiflexineae</taxon>
        <taxon>Roseiflexaceae</taxon>
        <taxon>Kouleothrix</taxon>
    </lineage>
</organism>
<dbReference type="Gene3D" id="3.30.420.40">
    <property type="match status" value="1"/>
</dbReference>
<evidence type="ECO:0000313" key="1">
    <source>
        <dbReference type="EMBL" id="KPV45984.1"/>
    </source>
</evidence>
<reference evidence="1 2" key="1">
    <citation type="submission" date="2015-09" db="EMBL/GenBank/DDBJ databases">
        <title>Draft genome sequence of Kouleothrix aurantiaca JCM 19913.</title>
        <authorList>
            <person name="Hemp J."/>
        </authorList>
    </citation>
    <scope>NUCLEOTIDE SEQUENCE [LARGE SCALE GENOMIC DNA]</scope>
    <source>
        <strain evidence="1 2">COM-B</strain>
    </source>
</reference>